<proteinExistence type="predicted"/>
<dbReference type="EMBL" id="UYRT01085023">
    <property type="protein sequence ID" value="VDN29591.1"/>
    <property type="molecule type" value="Genomic_DNA"/>
</dbReference>
<evidence type="ECO:0000313" key="2">
    <source>
        <dbReference type="Proteomes" id="UP000271098"/>
    </source>
</evidence>
<accession>A0A183E8N1</accession>
<dbReference type="WBParaSite" id="GPUH_0001734401-mRNA-1">
    <property type="protein sequence ID" value="GPUH_0001734401-mRNA-1"/>
    <property type="gene ID" value="GPUH_0001734401"/>
</dbReference>
<organism evidence="3">
    <name type="scientific">Gongylonema pulchrum</name>
    <dbReference type="NCBI Taxonomy" id="637853"/>
    <lineage>
        <taxon>Eukaryota</taxon>
        <taxon>Metazoa</taxon>
        <taxon>Ecdysozoa</taxon>
        <taxon>Nematoda</taxon>
        <taxon>Chromadorea</taxon>
        <taxon>Rhabditida</taxon>
        <taxon>Spirurina</taxon>
        <taxon>Spiruromorpha</taxon>
        <taxon>Spiruroidea</taxon>
        <taxon>Gongylonematidae</taxon>
        <taxon>Gongylonema</taxon>
    </lineage>
</organism>
<protein>
    <submittedName>
        <fullName evidence="3">Lipoprotein</fullName>
    </submittedName>
</protein>
<evidence type="ECO:0000313" key="1">
    <source>
        <dbReference type="EMBL" id="VDN29591.1"/>
    </source>
</evidence>
<dbReference type="OrthoDB" id="5842392at2759"/>
<reference evidence="1 2" key="2">
    <citation type="submission" date="2018-11" db="EMBL/GenBank/DDBJ databases">
        <authorList>
            <consortium name="Pathogen Informatics"/>
        </authorList>
    </citation>
    <scope>NUCLEOTIDE SEQUENCE [LARGE SCALE GENOMIC DNA]</scope>
</reference>
<sequence>MQNSAYGYARLDREKGDGLLRINSAGASDGAQCVAMVTRAGDAKHLHVNIDPGELPGMTYSKDVGPSTCYEDPAPRFLIMRWKTVSWAVAYACEQVPGLLCAQ</sequence>
<dbReference type="Proteomes" id="UP000271098">
    <property type="component" value="Unassembled WGS sequence"/>
</dbReference>
<reference evidence="3" key="1">
    <citation type="submission" date="2016-06" db="UniProtKB">
        <authorList>
            <consortium name="WormBaseParasite"/>
        </authorList>
    </citation>
    <scope>IDENTIFICATION</scope>
</reference>
<evidence type="ECO:0000313" key="3">
    <source>
        <dbReference type="WBParaSite" id="GPUH_0001734401-mRNA-1"/>
    </source>
</evidence>
<dbReference type="AlphaFoldDB" id="A0A183E8N1"/>
<gene>
    <name evidence="1" type="ORF">GPUH_LOCUS17321</name>
</gene>
<keyword evidence="2" id="KW-1185">Reference proteome</keyword>
<name>A0A183E8N1_9BILA</name>